<dbReference type="Proteomes" id="UP000499080">
    <property type="component" value="Unassembled WGS sequence"/>
</dbReference>
<dbReference type="AlphaFoldDB" id="A0A4Y2R170"/>
<feature type="compositionally biased region" description="Polar residues" evidence="1">
    <location>
        <begin position="193"/>
        <end position="203"/>
    </location>
</feature>
<sequence>MHGDSPWANKLALVGHHLGSGWIVTGRTTLHGDLGFLEPFGQLHHWKTAPPSAPANGLHYKDILCEAGNHEFHCSVEIRHCKLSLRMDFVRLRLSSASRAPARIFDGKTVTMMHSGTIGRDIQACQLLDIGQVLASRGIPSNLSLSIYLSQLTKNQFLESLSHIRLLSHRRHVSISPVLFLTLAMINSFLPLSQPESPRSSKTAIFESPGENRQATPNRQIFKTGKGTVRIKFFLPRKANLAK</sequence>
<reference evidence="2 3" key="1">
    <citation type="journal article" date="2019" name="Sci. Rep.">
        <title>Orb-weaving spider Araneus ventricosus genome elucidates the spidroin gene catalogue.</title>
        <authorList>
            <person name="Kono N."/>
            <person name="Nakamura H."/>
            <person name="Ohtoshi R."/>
            <person name="Moran D.A.P."/>
            <person name="Shinohara A."/>
            <person name="Yoshida Y."/>
            <person name="Fujiwara M."/>
            <person name="Mori M."/>
            <person name="Tomita M."/>
            <person name="Arakawa K."/>
        </authorList>
    </citation>
    <scope>NUCLEOTIDE SEQUENCE [LARGE SCALE GENOMIC DNA]</scope>
</reference>
<feature type="region of interest" description="Disordered" evidence="1">
    <location>
        <begin position="193"/>
        <end position="216"/>
    </location>
</feature>
<evidence type="ECO:0000256" key="1">
    <source>
        <dbReference type="SAM" id="MobiDB-lite"/>
    </source>
</evidence>
<gene>
    <name evidence="2" type="ORF">AVEN_221790_1</name>
</gene>
<protein>
    <submittedName>
        <fullName evidence="2">Uncharacterized protein</fullName>
    </submittedName>
</protein>
<keyword evidence="3" id="KW-1185">Reference proteome</keyword>
<comment type="caution">
    <text evidence="2">The sequence shown here is derived from an EMBL/GenBank/DDBJ whole genome shotgun (WGS) entry which is preliminary data.</text>
</comment>
<evidence type="ECO:0000313" key="3">
    <source>
        <dbReference type="Proteomes" id="UP000499080"/>
    </source>
</evidence>
<name>A0A4Y2R170_ARAVE</name>
<accession>A0A4Y2R170</accession>
<dbReference type="EMBL" id="BGPR01015400">
    <property type="protein sequence ID" value="GBN69085.1"/>
    <property type="molecule type" value="Genomic_DNA"/>
</dbReference>
<proteinExistence type="predicted"/>
<evidence type="ECO:0000313" key="2">
    <source>
        <dbReference type="EMBL" id="GBN69085.1"/>
    </source>
</evidence>
<organism evidence="2 3">
    <name type="scientific">Araneus ventricosus</name>
    <name type="common">Orbweaver spider</name>
    <name type="synonym">Epeira ventricosa</name>
    <dbReference type="NCBI Taxonomy" id="182803"/>
    <lineage>
        <taxon>Eukaryota</taxon>
        <taxon>Metazoa</taxon>
        <taxon>Ecdysozoa</taxon>
        <taxon>Arthropoda</taxon>
        <taxon>Chelicerata</taxon>
        <taxon>Arachnida</taxon>
        <taxon>Araneae</taxon>
        <taxon>Araneomorphae</taxon>
        <taxon>Entelegynae</taxon>
        <taxon>Araneoidea</taxon>
        <taxon>Araneidae</taxon>
        <taxon>Araneus</taxon>
    </lineage>
</organism>